<proteinExistence type="predicted"/>
<dbReference type="Proteomes" id="UP000006339">
    <property type="component" value="Unassembled WGS sequence"/>
</dbReference>
<accession>A0A828Y2H2</accession>
<dbReference type="AlphaFoldDB" id="A0A828Y2H2"/>
<gene>
    <name evidence="1" type="ORF">LEP1GSC131_1236</name>
</gene>
<comment type="caution">
    <text evidence="1">The sequence shown here is derived from an EMBL/GenBank/DDBJ whole genome shotgun (WGS) entry which is preliminary data.</text>
</comment>
<evidence type="ECO:0000313" key="2">
    <source>
        <dbReference type="Proteomes" id="UP000006339"/>
    </source>
</evidence>
<dbReference type="EMBL" id="AKWH02000032">
    <property type="protein sequence ID" value="EKO51961.1"/>
    <property type="molecule type" value="Genomic_DNA"/>
</dbReference>
<reference evidence="1" key="1">
    <citation type="submission" date="2012-10" db="EMBL/GenBank/DDBJ databases">
        <authorList>
            <person name="Harkins D.M."/>
            <person name="Durkin A.S."/>
            <person name="Brinkac L.M."/>
            <person name="Selengut J.D."/>
            <person name="Sanka R."/>
            <person name="DePew J."/>
            <person name="Purushe J."/>
            <person name="Picardeau M."/>
            <person name="Werts C."/>
            <person name="Goarant C."/>
            <person name="Vinetz J.M."/>
            <person name="Sutton G.G."/>
            <person name="Nelson W.C."/>
            <person name="Fouts D.E."/>
        </authorList>
    </citation>
    <scope>NUCLEOTIDE SEQUENCE [LARGE SCALE GENOMIC DNA]</scope>
    <source>
        <strain evidence="1">200802841</strain>
    </source>
</reference>
<protein>
    <submittedName>
        <fullName evidence="1">Uncharacterized protein</fullName>
    </submittedName>
</protein>
<sequence length="55" mass="6557">MRDDTNEFKKVGQIKVFTFQNLEALYFEKECNCFVSTHSKQKPIRVVEKFHSEDS</sequence>
<evidence type="ECO:0000313" key="1">
    <source>
        <dbReference type="EMBL" id="EKO51961.1"/>
    </source>
</evidence>
<name>A0A828Y2H2_9LEPT</name>
<keyword evidence="2" id="KW-1185">Reference proteome</keyword>
<organism evidence="1 2">
    <name type="scientific">Leptospira kirschneri str. 200802841</name>
    <dbReference type="NCBI Taxonomy" id="1193047"/>
    <lineage>
        <taxon>Bacteria</taxon>
        <taxon>Pseudomonadati</taxon>
        <taxon>Spirochaetota</taxon>
        <taxon>Spirochaetia</taxon>
        <taxon>Leptospirales</taxon>
        <taxon>Leptospiraceae</taxon>
        <taxon>Leptospira</taxon>
    </lineage>
</organism>